<dbReference type="GeneID" id="119736962"/>
<dbReference type="SMART" id="SM00548">
    <property type="entry name" value="IRO"/>
    <property type="match status" value="1"/>
</dbReference>
<dbReference type="EnsemblMetazoa" id="XM_038211009.1">
    <property type="protein sequence ID" value="XP_038066937.1"/>
    <property type="gene ID" value="LOC119736962"/>
</dbReference>
<dbReference type="SUPFAM" id="SSF46689">
    <property type="entry name" value="Homeodomain-like"/>
    <property type="match status" value="1"/>
</dbReference>
<dbReference type="PANTHER" id="PTHR11211:SF40">
    <property type="entry name" value="MIRROR, ISOFORM C"/>
    <property type="match status" value="1"/>
</dbReference>
<feature type="compositionally biased region" description="Acidic residues" evidence="7">
    <location>
        <begin position="213"/>
        <end position="224"/>
    </location>
</feature>
<dbReference type="InterPro" id="IPR001356">
    <property type="entry name" value="HD"/>
</dbReference>
<evidence type="ECO:0000256" key="1">
    <source>
        <dbReference type="ARBA" id="ARBA00004123"/>
    </source>
</evidence>
<keyword evidence="4 6" id="KW-0371">Homeobox</keyword>
<feature type="region of interest" description="Disordered" evidence="7">
    <location>
        <begin position="192"/>
        <end position="267"/>
    </location>
</feature>
<dbReference type="OrthoDB" id="5399138at2759"/>
<dbReference type="PROSITE" id="PS00027">
    <property type="entry name" value="HOMEOBOX_1"/>
    <property type="match status" value="1"/>
</dbReference>
<dbReference type="PANTHER" id="PTHR11211">
    <property type="entry name" value="IROQUOIS-CLASS HOMEODOMAIN PROTEIN IRX"/>
    <property type="match status" value="1"/>
</dbReference>
<feature type="region of interest" description="Disordered" evidence="7">
    <location>
        <begin position="297"/>
        <end position="362"/>
    </location>
</feature>
<evidence type="ECO:0000256" key="3">
    <source>
        <dbReference type="ARBA" id="ARBA00023125"/>
    </source>
</evidence>
<accession>A0A914AT41</accession>
<feature type="domain" description="Homeobox" evidence="8">
    <location>
        <begin position="128"/>
        <end position="191"/>
    </location>
</feature>
<dbReference type="GO" id="GO:0000981">
    <property type="term" value="F:DNA-binding transcription factor activity, RNA polymerase II-specific"/>
    <property type="evidence" value="ECO:0007669"/>
    <property type="project" value="InterPro"/>
</dbReference>
<dbReference type="Gene3D" id="1.10.10.60">
    <property type="entry name" value="Homeodomain-like"/>
    <property type="match status" value="1"/>
</dbReference>
<dbReference type="GO" id="GO:0005634">
    <property type="term" value="C:nucleus"/>
    <property type="evidence" value="ECO:0007669"/>
    <property type="project" value="UniProtKB-SubCell"/>
</dbReference>
<evidence type="ECO:0000256" key="5">
    <source>
        <dbReference type="ARBA" id="ARBA00023242"/>
    </source>
</evidence>
<keyword evidence="5 6" id="KW-0539">Nucleus</keyword>
<feature type="compositionally biased region" description="Basic and acidic residues" evidence="7">
    <location>
        <begin position="245"/>
        <end position="257"/>
    </location>
</feature>
<dbReference type="OMA" id="CCTPMES"/>
<proteinExistence type="inferred from homology"/>
<dbReference type="InterPro" id="IPR017970">
    <property type="entry name" value="Homeobox_CS"/>
</dbReference>
<name>A0A914AT41_PATMI</name>
<evidence type="ECO:0000256" key="2">
    <source>
        <dbReference type="ARBA" id="ARBA00008446"/>
    </source>
</evidence>
<keyword evidence="10" id="KW-1185">Reference proteome</keyword>
<organism evidence="9 10">
    <name type="scientific">Patiria miniata</name>
    <name type="common">Bat star</name>
    <name type="synonym">Asterina miniata</name>
    <dbReference type="NCBI Taxonomy" id="46514"/>
    <lineage>
        <taxon>Eukaryota</taxon>
        <taxon>Metazoa</taxon>
        <taxon>Echinodermata</taxon>
        <taxon>Eleutherozoa</taxon>
        <taxon>Asterozoa</taxon>
        <taxon>Asteroidea</taxon>
        <taxon>Valvatacea</taxon>
        <taxon>Valvatida</taxon>
        <taxon>Asterinidae</taxon>
        <taxon>Patiria</taxon>
    </lineage>
</organism>
<dbReference type="Proteomes" id="UP000887568">
    <property type="component" value="Unplaced"/>
</dbReference>
<dbReference type="CDD" id="cd00086">
    <property type="entry name" value="homeodomain"/>
    <property type="match status" value="1"/>
</dbReference>
<feature type="DNA-binding region" description="Homeobox" evidence="6">
    <location>
        <begin position="130"/>
        <end position="192"/>
    </location>
</feature>
<dbReference type="InterPro" id="IPR003893">
    <property type="entry name" value="Iroquois_homeo"/>
</dbReference>
<evidence type="ECO:0000313" key="9">
    <source>
        <dbReference type="EnsemblMetazoa" id="XP_038066937.1"/>
    </source>
</evidence>
<dbReference type="AlphaFoldDB" id="A0A914AT41"/>
<dbReference type="GO" id="GO:0030182">
    <property type="term" value="P:neuron differentiation"/>
    <property type="evidence" value="ECO:0007669"/>
    <property type="project" value="TreeGrafter"/>
</dbReference>
<evidence type="ECO:0000256" key="6">
    <source>
        <dbReference type="PROSITE-ProRule" id="PRU00108"/>
    </source>
</evidence>
<dbReference type="SMART" id="SM00389">
    <property type="entry name" value="HOX"/>
    <property type="match status" value="1"/>
</dbReference>
<dbReference type="InterPro" id="IPR008422">
    <property type="entry name" value="KN_HD"/>
</dbReference>
<evidence type="ECO:0000256" key="4">
    <source>
        <dbReference type="ARBA" id="ARBA00023155"/>
    </source>
</evidence>
<dbReference type="InterPro" id="IPR009057">
    <property type="entry name" value="Homeodomain-like_sf"/>
</dbReference>
<dbReference type="GO" id="GO:0000978">
    <property type="term" value="F:RNA polymerase II cis-regulatory region sequence-specific DNA binding"/>
    <property type="evidence" value="ECO:0007669"/>
    <property type="project" value="TreeGrafter"/>
</dbReference>
<comment type="similarity">
    <text evidence="2">Belongs to the TALE/IRO homeobox family.</text>
</comment>
<dbReference type="FunFam" id="1.10.10.60:FF:000003">
    <property type="entry name" value="Iroquois-class homeobox protein IRX"/>
    <property type="match status" value="1"/>
</dbReference>
<sequence>MSTLTQFVGISHQLGSQLSPLTATAPVSARQCPETGRPVMLDPRTGQSVCCAPAESRPATLLHPTVMAASHHGVPAGMYSTEANSVPYGADSPMFYPQAMASGRAMCYPYDLLPAQYPYYGDGYGAMDLNGARRKNATRETTSTLKAWLYEHRKNPYPTKGEKIMLAIITKMTLTQVSTWFANARRRLKKDNKMTWSPRSGGVDDDDRKEGYESGDGEDRDDRDDGLGSDLESSHNDQLSDLEETPDKVSEELKDGDFPVDCSSSSHVGLARIEPRVPAGFVGTNPDRDSVSITVDDEENSHHHNHHPHRSRELCSSPLCHRRSPSPAPLAPSMIRATCRPTSRSPPCEKPLPASPPRQAEKPKIWSLAETALSKENPERFVRVPCYNSITSRYAPYNSPMDSAAGLAMKRLTAVAQHHQSPYISQARPVGQTASTLPSFIHPSFATVDLRQEKAARFSAT</sequence>
<evidence type="ECO:0000313" key="10">
    <source>
        <dbReference type="Proteomes" id="UP000887568"/>
    </source>
</evidence>
<evidence type="ECO:0000259" key="8">
    <source>
        <dbReference type="PROSITE" id="PS50071"/>
    </source>
</evidence>
<protein>
    <recommendedName>
        <fullName evidence="8">Homeobox domain-containing protein</fullName>
    </recommendedName>
</protein>
<dbReference type="GO" id="GO:0048468">
    <property type="term" value="P:cell development"/>
    <property type="evidence" value="ECO:0007669"/>
    <property type="project" value="TreeGrafter"/>
</dbReference>
<evidence type="ECO:0000256" key="7">
    <source>
        <dbReference type="SAM" id="MobiDB-lite"/>
    </source>
</evidence>
<dbReference type="RefSeq" id="XP_038066937.1">
    <property type="nucleotide sequence ID" value="XM_038211009.1"/>
</dbReference>
<dbReference type="PROSITE" id="PS50071">
    <property type="entry name" value="HOMEOBOX_2"/>
    <property type="match status" value="1"/>
</dbReference>
<reference evidence="9" key="1">
    <citation type="submission" date="2022-11" db="UniProtKB">
        <authorList>
            <consortium name="EnsemblMetazoa"/>
        </authorList>
    </citation>
    <scope>IDENTIFICATION</scope>
</reference>
<keyword evidence="3 6" id="KW-0238">DNA-binding</keyword>
<comment type="subcellular location">
    <subcellularLocation>
        <location evidence="1 6">Nucleus</location>
    </subcellularLocation>
</comment>
<dbReference type="Pfam" id="PF05920">
    <property type="entry name" value="Homeobox_KN"/>
    <property type="match status" value="1"/>
</dbReference>